<accession>A0A821Y1W6</accession>
<evidence type="ECO:0000313" key="2">
    <source>
        <dbReference type="Proteomes" id="UP000663848"/>
    </source>
</evidence>
<sequence>MELSMRVEHNRAFPCCVYTCIEEAYLLFYILAISAGKKRYKTANFKKIRHHYNQDTLREHIIPDESNRFRYFYHIRRANGDALSS</sequence>
<dbReference type="Proteomes" id="UP000663848">
    <property type="component" value="Unassembled WGS sequence"/>
</dbReference>
<reference evidence="1" key="1">
    <citation type="submission" date="2021-02" db="EMBL/GenBank/DDBJ databases">
        <authorList>
            <person name="Nowell W R."/>
        </authorList>
    </citation>
    <scope>NUCLEOTIDE SEQUENCE</scope>
</reference>
<name>A0A821Y1W6_9BILA</name>
<protein>
    <submittedName>
        <fullName evidence="1">Uncharacterized protein</fullName>
    </submittedName>
</protein>
<evidence type="ECO:0000313" key="1">
    <source>
        <dbReference type="EMBL" id="CAF4956261.1"/>
    </source>
</evidence>
<dbReference type="AlphaFoldDB" id="A0A821Y1W6"/>
<feature type="non-terminal residue" evidence="1">
    <location>
        <position position="85"/>
    </location>
</feature>
<gene>
    <name evidence="1" type="ORF">QYT958_LOCUS33896</name>
</gene>
<dbReference type="EMBL" id="CAJOBR010023697">
    <property type="protein sequence ID" value="CAF4956261.1"/>
    <property type="molecule type" value="Genomic_DNA"/>
</dbReference>
<organism evidence="1 2">
    <name type="scientific">Rotaria socialis</name>
    <dbReference type="NCBI Taxonomy" id="392032"/>
    <lineage>
        <taxon>Eukaryota</taxon>
        <taxon>Metazoa</taxon>
        <taxon>Spiralia</taxon>
        <taxon>Gnathifera</taxon>
        <taxon>Rotifera</taxon>
        <taxon>Eurotatoria</taxon>
        <taxon>Bdelloidea</taxon>
        <taxon>Philodinida</taxon>
        <taxon>Philodinidae</taxon>
        <taxon>Rotaria</taxon>
    </lineage>
</organism>
<proteinExistence type="predicted"/>
<comment type="caution">
    <text evidence="1">The sequence shown here is derived from an EMBL/GenBank/DDBJ whole genome shotgun (WGS) entry which is preliminary data.</text>
</comment>